<dbReference type="AlphaFoldDB" id="X1SAN2"/>
<sequence>VRDGLKPCQDYLNHLLAGKDILSKDYFEWLQGTETLD</sequence>
<proteinExistence type="predicted"/>
<accession>X1SAN2</accession>
<protein>
    <submittedName>
        <fullName evidence="1">Uncharacterized protein</fullName>
    </submittedName>
</protein>
<feature type="non-terminal residue" evidence="1">
    <location>
        <position position="1"/>
    </location>
</feature>
<comment type="caution">
    <text evidence="1">The sequence shown here is derived from an EMBL/GenBank/DDBJ whole genome shotgun (WGS) entry which is preliminary data.</text>
</comment>
<organism evidence="1">
    <name type="scientific">marine sediment metagenome</name>
    <dbReference type="NCBI Taxonomy" id="412755"/>
    <lineage>
        <taxon>unclassified sequences</taxon>
        <taxon>metagenomes</taxon>
        <taxon>ecological metagenomes</taxon>
    </lineage>
</organism>
<dbReference type="EMBL" id="BARV01043623">
    <property type="protein sequence ID" value="GAI64849.1"/>
    <property type="molecule type" value="Genomic_DNA"/>
</dbReference>
<reference evidence="1" key="1">
    <citation type="journal article" date="2014" name="Front. Microbiol.">
        <title>High frequency of phylogenetically diverse reductive dehalogenase-homologous genes in deep subseafloor sedimentary metagenomes.</title>
        <authorList>
            <person name="Kawai M."/>
            <person name="Futagami T."/>
            <person name="Toyoda A."/>
            <person name="Takaki Y."/>
            <person name="Nishi S."/>
            <person name="Hori S."/>
            <person name="Arai W."/>
            <person name="Tsubouchi T."/>
            <person name="Morono Y."/>
            <person name="Uchiyama I."/>
            <person name="Ito T."/>
            <person name="Fujiyama A."/>
            <person name="Inagaki F."/>
            <person name="Takami H."/>
        </authorList>
    </citation>
    <scope>NUCLEOTIDE SEQUENCE</scope>
    <source>
        <strain evidence="1">Expedition CK06-06</strain>
    </source>
</reference>
<gene>
    <name evidence="1" type="ORF">S06H3_65023</name>
</gene>
<name>X1SAN2_9ZZZZ</name>
<evidence type="ECO:0000313" key="1">
    <source>
        <dbReference type="EMBL" id="GAI64849.1"/>
    </source>
</evidence>